<reference evidence="4 5" key="1">
    <citation type="submission" date="2024-10" db="EMBL/GenBank/DDBJ databases">
        <title>Whole genome of Pseudomonas sp Strain RB5.</title>
        <authorList>
            <person name="Selami N."/>
        </authorList>
    </citation>
    <scope>NUCLEOTIDE SEQUENCE [LARGE SCALE GENOMIC DNA]</scope>
    <source>
        <strain evidence="4 5">RB5</strain>
    </source>
</reference>
<dbReference type="Proteomes" id="UP001605918">
    <property type="component" value="Unassembled WGS sequence"/>
</dbReference>
<dbReference type="InterPro" id="IPR050595">
    <property type="entry name" value="Bact_response_regulator"/>
</dbReference>
<dbReference type="PROSITE" id="PS50110">
    <property type="entry name" value="RESPONSE_REGULATORY"/>
    <property type="match status" value="1"/>
</dbReference>
<feature type="modified residue" description="4-aspartylphosphate" evidence="2">
    <location>
        <position position="66"/>
    </location>
</feature>
<proteinExistence type="predicted"/>
<gene>
    <name evidence="4" type="ORF">ACGSLL_16370</name>
</gene>
<keyword evidence="5" id="KW-1185">Reference proteome</keyword>
<protein>
    <submittedName>
        <fullName evidence="4">Response regulator transcription factor</fullName>
    </submittedName>
</protein>
<organism evidence="4 5">
    <name type="scientific">Pseudomonas retamae</name>
    <dbReference type="NCBI Taxonomy" id="702110"/>
    <lineage>
        <taxon>Bacteria</taxon>
        <taxon>Pseudomonadati</taxon>
        <taxon>Pseudomonadota</taxon>
        <taxon>Gammaproteobacteria</taxon>
        <taxon>Pseudomonadales</taxon>
        <taxon>Pseudomonadaceae</taxon>
        <taxon>Pseudomonas</taxon>
    </lineage>
</organism>
<dbReference type="SUPFAM" id="SSF52172">
    <property type="entry name" value="CheY-like"/>
    <property type="match status" value="1"/>
</dbReference>
<dbReference type="Pfam" id="PF00072">
    <property type="entry name" value="Response_reg"/>
    <property type="match status" value="1"/>
</dbReference>
<evidence type="ECO:0000259" key="3">
    <source>
        <dbReference type="PROSITE" id="PS50110"/>
    </source>
</evidence>
<dbReference type="Gene3D" id="3.40.50.2300">
    <property type="match status" value="1"/>
</dbReference>
<dbReference type="InterPro" id="IPR011006">
    <property type="entry name" value="CheY-like_superfamily"/>
</dbReference>
<evidence type="ECO:0000313" key="5">
    <source>
        <dbReference type="Proteomes" id="UP001605918"/>
    </source>
</evidence>
<keyword evidence="1 2" id="KW-0597">Phosphoprotein</keyword>
<dbReference type="SMART" id="SM00448">
    <property type="entry name" value="REC"/>
    <property type="match status" value="1"/>
</dbReference>
<dbReference type="EMBL" id="JBIEIL010000007">
    <property type="protein sequence ID" value="MFG6205938.1"/>
    <property type="molecule type" value="Genomic_DNA"/>
</dbReference>
<dbReference type="PANTHER" id="PTHR44591:SF25">
    <property type="entry name" value="CHEMOTAXIS TWO-COMPONENT RESPONSE REGULATOR"/>
    <property type="match status" value="1"/>
</dbReference>
<feature type="domain" description="Response regulatory" evidence="3">
    <location>
        <begin position="17"/>
        <end position="131"/>
    </location>
</feature>
<comment type="caution">
    <text evidence="4">The sequence shown here is derived from an EMBL/GenBank/DDBJ whole genome shotgun (WGS) entry which is preliminary data.</text>
</comment>
<dbReference type="PANTHER" id="PTHR44591">
    <property type="entry name" value="STRESS RESPONSE REGULATOR PROTEIN 1"/>
    <property type="match status" value="1"/>
</dbReference>
<evidence type="ECO:0000256" key="2">
    <source>
        <dbReference type="PROSITE-ProRule" id="PRU00169"/>
    </source>
</evidence>
<dbReference type="InterPro" id="IPR001789">
    <property type="entry name" value="Sig_transdc_resp-reg_receiver"/>
</dbReference>
<evidence type="ECO:0000313" key="4">
    <source>
        <dbReference type="EMBL" id="MFG6205938.1"/>
    </source>
</evidence>
<evidence type="ECO:0000256" key="1">
    <source>
        <dbReference type="ARBA" id="ARBA00022553"/>
    </source>
</evidence>
<name>A0ABW7DDH4_9PSED</name>
<accession>A0ABW7DDH4</accession>
<sequence length="135" mass="14763">MNNRDNDIRFAMLDSAVIAVVDDDELILVSLGSLLRSCGYTVNTYNSGLAFLQSGGAAHTDCLISDIQMPGMCGVELYEALAAKSVHIPTLFITGRPGPPPQFSARVRRPEGYFSKPFDTQALLACIDRALQRRR</sequence>
<dbReference type="RefSeq" id="WP_258449076.1">
    <property type="nucleotide sequence ID" value="NZ_JBIEIL010000007.1"/>
</dbReference>